<name>A0A6J5KT35_9CAUD</name>
<organism evidence="1">
    <name type="scientific">uncultured Caudovirales phage</name>
    <dbReference type="NCBI Taxonomy" id="2100421"/>
    <lineage>
        <taxon>Viruses</taxon>
        <taxon>Duplodnaviria</taxon>
        <taxon>Heunggongvirae</taxon>
        <taxon>Uroviricota</taxon>
        <taxon>Caudoviricetes</taxon>
        <taxon>Peduoviridae</taxon>
        <taxon>Maltschvirus</taxon>
        <taxon>Maltschvirus maltsch</taxon>
    </lineage>
</organism>
<evidence type="ECO:0000313" key="1">
    <source>
        <dbReference type="EMBL" id="CAB4125091.1"/>
    </source>
</evidence>
<reference evidence="1" key="1">
    <citation type="submission" date="2020-04" db="EMBL/GenBank/DDBJ databases">
        <authorList>
            <person name="Chiriac C."/>
            <person name="Salcher M."/>
            <person name="Ghai R."/>
            <person name="Kavagutti S V."/>
        </authorList>
    </citation>
    <scope>NUCLEOTIDE SEQUENCE</scope>
</reference>
<protein>
    <submittedName>
        <fullName evidence="1">Uncharacterized protein</fullName>
    </submittedName>
</protein>
<gene>
    <name evidence="1" type="ORF">UFOVP54_59</name>
</gene>
<sequence length="302" mass="33967">MGGNVFDSTAPIKKEHIKPTLLEFFKQFKTIFPKAEPFFREMKTLGSVGKKDYSGDIDLALAGSSFDDINDWGLDEKHVQDLFAGFKKRARTSSDDQLMKRAVIVAVAQKIQEADTEIISDVKGSGAGALFLLFPQYDENNEVVGQNVQIDVNVGDVDWLSFAYHSATYSGNVKGLHRTQLLVSLFSHKGYTFSHNYGVKSKETQEIVANTPQQAIDLLNKLYGLNLDRDTIGDYFKLMETLEAGLSEPDLHAVYDTYLKILDSTRCDIPEDLQEYWIANQERLGLKGKFLPDNSNLTQYKV</sequence>
<accession>A0A6J5KT35</accession>
<proteinExistence type="predicted"/>
<dbReference type="EMBL" id="LR796188">
    <property type="protein sequence ID" value="CAB4125091.1"/>
    <property type="molecule type" value="Genomic_DNA"/>
</dbReference>